<evidence type="ECO:0000313" key="8">
    <source>
        <dbReference type="Proteomes" id="UP000249393"/>
    </source>
</evidence>
<feature type="transmembrane region" description="Helical" evidence="5">
    <location>
        <begin position="144"/>
        <end position="169"/>
    </location>
</feature>
<dbReference type="InterPro" id="IPR020846">
    <property type="entry name" value="MFS_dom"/>
</dbReference>
<keyword evidence="3 5" id="KW-1133">Transmembrane helix</keyword>
<dbReference type="Pfam" id="PF07690">
    <property type="entry name" value="MFS_1"/>
    <property type="match status" value="1"/>
</dbReference>
<feature type="transmembrane region" description="Helical" evidence="5">
    <location>
        <begin position="111"/>
        <end position="132"/>
    </location>
</feature>
<evidence type="ECO:0000256" key="5">
    <source>
        <dbReference type="SAM" id="Phobius"/>
    </source>
</evidence>
<keyword evidence="4 5" id="KW-0472">Membrane</keyword>
<dbReference type="InterPro" id="IPR005829">
    <property type="entry name" value="Sugar_transporter_CS"/>
</dbReference>
<dbReference type="GO" id="GO:0046943">
    <property type="term" value="F:carboxylic acid transmembrane transporter activity"/>
    <property type="evidence" value="ECO:0007669"/>
    <property type="project" value="TreeGrafter"/>
</dbReference>
<dbReference type="Gene3D" id="1.20.1250.20">
    <property type="entry name" value="MFS general substrate transporter like domains"/>
    <property type="match status" value="2"/>
</dbReference>
<keyword evidence="2 5" id="KW-0812">Transmembrane</keyword>
<dbReference type="SUPFAM" id="SSF103473">
    <property type="entry name" value="MFS general substrate transporter"/>
    <property type="match status" value="1"/>
</dbReference>
<feature type="transmembrane region" description="Helical" evidence="5">
    <location>
        <begin position="175"/>
        <end position="193"/>
    </location>
</feature>
<proteinExistence type="predicted"/>
<evidence type="ECO:0000313" key="7">
    <source>
        <dbReference type="EMBL" id="PZR35052.1"/>
    </source>
</evidence>
<feature type="domain" description="Major facilitator superfamily (MFS) profile" evidence="6">
    <location>
        <begin position="20"/>
        <end position="406"/>
    </location>
</feature>
<dbReference type="AlphaFoldDB" id="A0A2W5V704"/>
<dbReference type="PANTHER" id="PTHR23508">
    <property type="entry name" value="CARBOXYLIC ACID TRANSPORTER PROTEIN HOMOLOG"/>
    <property type="match status" value="1"/>
</dbReference>
<dbReference type="Proteomes" id="UP000249393">
    <property type="component" value="Unassembled WGS sequence"/>
</dbReference>
<dbReference type="InterPro" id="IPR011701">
    <property type="entry name" value="MFS"/>
</dbReference>
<feature type="transmembrane region" description="Helical" evidence="5">
    <location>
        <begin position="293"/>
        <end position="311"/>
    </location>
</feature>
<comment type="subcellular location">
    <subcellularLocation>
        <location evidence="1">Membrane</location>
        <topology evidence="1">Multi-pass membrane protein</topology>
    </subcellularLocation>
</comment>
<evidence type="ECO:0000256" key="4">
    <source>
        <dbReference type="ARBA" id="ARBA00023136"/>
    </source>
</evidence>
<dbReference type="PROSITE" id="PS50850">
    <property type="entry name" value="MFS"/>
    <property type="match status" value="1"/>
</dbReference>
<dbReference type="PROSITE" id="PS00216">
    <property type="entry name" value="SUGAR_TRANSPORT_1"/>
    <property type="match status" value="1"/>
</dbReference>
<feature type="transmembrane region" description="Helical" evidence="5">
    <location>
        <begin position="352"/>
        <end position="374"/>
    </location>
</feature>
<feature type="transmembrane region" description="Helical" evidence="5">
    <location>
        <begin position="267"/>
        <end position="286"/>
    </location>
</feature>
<name>A0A2W5V704_9CAUL</name>
<accession>A0A2W5V704</accession>
<dbReference type="GO" id="GO:0005886">
    <property type="term" value="C:plasma membrane"/>
    <property type="evidence" value="ECO:0007669"/>
    <property type="project" value="TreeGrafter"/>
</dbReference>
<evidence type="ECO:0000256" key="1">
    <source>
        <dbReference type="ARBA" id="ARBA00004141"/>
    </source>
</evidence>
<evidence type="ECO:0000256" key="2">
    <source>
        <dbReference type="ARBA" id="ARBA00022692"/>
    </source>
</evidence>
<protein>
    <submittedName>
        <fullName evidence="7">MFS transporter</fullName>
    </submittedName>
</protein>
<feature type="transmembrane region" description="Helical" evidence="5">
    <location>
        <begin position="317"/>
        <end position="340"/>
    </location>
</feature>
<sequence>MTQGPTTVDSQADSRTPRRVFIAAFGGNALDNFDFSLFSLLIPTFAALWGMSRGEAGLIASSTILAGSLGGALAGALADRLGRVRVLQWTILWFSLFTFLCGFAGDAQQLLWLRIGQGIGFGGELAVGAVLIAESVGAKARGRVMGAVASGYAVGAIAATLAYGALFALLPPEKAWRWLFWAGVLPALFVLYIRRGIPEPPTYARARSDGEGGSLLRLLSGELAPRMVLGTLLVAGVTGAQNIFVVWLPTYLHAERGFSMPASGANYIANSLGALIGFLFGGAVIDRLGRRRGFQLASLAAAAAVLGYVFLPISGLWLMPAGLVVGVLIVAAGVGATPFLTELFPTAQRGAATGFCYSVGRGLGALMPALVGWLGDRMALAPLISGLSLAAYAVVILAATALPETRGREL</sequence>
<comment type="caution">
    <text evidence="7">The sequence shown here is derived from an EMBL/GenBank/DDBJ whole genome shotgun (WGS) entry which is preliminary data.</text>
</comment>
<feature type="transmembrane region" description="Helical" evidence="5">
    <location>
        <begin position="227"/>
        <end position="247"/>
    </location>
</feature>
<feature type="transmembrane region" description="Helical" evidence="5">
    <location>
        <begin position="86"/>
        <end position="105"/>
    </location>
</feature>
<reference evidence="7 8" key="1">
    <citation type="submission" date="2017-08" db="EMBL/GenBank/DDBJ databases">
        <title>Infants hospitalized years apart are colonized by the same room-sourced microbial strains.</title>
        <authorList>
            <person name="Brooks B."/>
            <person name="Olm M.R."/>
            <person name="Firek B.A."/>
            <person name="Baker R."/>
            <person name="Thomas B.C."/>
            <person name="Morowitz M.J."/>
            <person name="Banfield J.F."/>
        </authorList>
    </citation>
    <scope>NUCLEOTIDE SEQUENCE [LARGE SCALE GENOMIC DNA]</scope>
    <source>
        <strain evidence="7">S2_003_000_R2_4</strain>
    </source>
</reference>
<gene>
    <name evidence="7" type="ORF">DI526_08235</name>
</gene>
<dbReference type="PANTHER" id="PTHR23508:SF10">
    <property type="entry name" value="CARBOXYLIC ACID TRANSPORTER PROTEIN HOMOLOG"/>
    <property type="match status" value="1"/>
</dbReference>
<evidence type="ECO:0000256" key="3">
    <source>
        <dbReference type="ARBA" id="ARBA00022989"/>
    </source>
</evidence>
<organism evidence="7 8">
    <name type="scientific">Caulobacter segnis</name>
    <dbReference type="NCBI Taxonomy" id="88688"/>
    <lineage>
        <taxon>Bacteria</taxon>
        <taxon>Pseudomonadati</taxon>
        <taxon>Pseudomonadota</taxon>
        <taxon>Alphaproteobacteria</taxon>
        <taxon>Caulobacterales</taxon>
        <taxon>Caulobacteraceae</taxon>
        <taxon>Caulobacter</taxon>
    </lineage>
</organism>
<dbReference type="EMBL" id="QFQZ01000019">
    <property type="protein sequence ID" value="PZR35052.1"/>
    <property type="molecule type" value="Genomic_DNA"/>
</dbReference>
<evidence type="ECO:0000259" key="6">
    <source>
        <dbReference type="PROSITE" id="PS50850"/>
    </source>
</evidence>
<feature type="transmembrane region" description="Helical" evidence="5">
    <location>
        <begin position="58"/>
        <end position="79"/>
    </location>
</feature>
<feature type="transmembrane region" description="Helical" evidence="5">
    <location>
        <begin position="380"/>
        <end position="402"/>
    </location>
</feature>
<dbReference type="RefSeq" id="WP_304276454.1">
    <property type="nucleotide sequence ID" value="NZ_QFQZ01000019.1"/>
</dbReference>
<dbReference type="InterPro" id="IPR036259">
    <property type="entry name" value="MFS_trans_sf"/>
</dbReference>